<evidence type="ECO:0000313" key="11">
    <source>
        <dbReference type="EMBL" id="RVE63090.1"/>
    </source>
</evidence>
<dbReference type="InterPro" id="IPR037593">
    <property type="entry name" value="MIOS/Sea4"/>
</dbReference>
<keyword evidence="12" id="KW-1185">Reference proteome</keyword>
<dbReference type="GO" id="GO:0008270">
    <property type="term" value="F:zinc ion binding"/>
    <property type="evidence" value="ECO:0007669"/>
    <property type="project" value="UniProtKB-KW"/>
</dbReference>
<feature type="region of interest" description="Disordered" evidence="10">
    <location>
        <begin position="459"/>
        <end position="478"/>
    </location>
</feature>
<proteinExistence type="inferred from homology"/>
<feature type="compositionally biased region" description="Basic and acidic residues" evidence="10">
    <location>
        <begin position="459"/>
        <end position="470"/>
    </location>
</feature>
<evidence type="ECO:0000256" key="2">
    <source>
        <dbReference type="ARBA" id="ARBA00009713"/>
    </source>
</evidence>
<evidence type="ECO:0000256" key="10">
    <source>
        <dbReference type="SAM" id="MobiDB-lite"/>
    </source>
</evidence>
<dbReference type="Gene3D" id="2.130.10.10">
    <property type="entry name" value="YVTN repeat-like/Quinoprotein amine dehydrogenase"/>
    <property type="match status" value="1"/>
</dbReference>
<dbReference type="SMART" id="SM00320">
    <property type="entry name" value="WD40"/>
    <property type="match status" value="4"/>
</dbReference>
<keyword evidence="6" id="KW-0863">Zinc-finger</keyword>
<name>A0A437CK34_ORYJA</name>
<evidence type="ECO:0000256" key="9">
    <source>
        <dbReference type="ARBA" id="ARBA00023228"/>
    </source>
</evidence>
<dbReference type="OrthoDB" id="341486at2759"/>
<dbReference type="InterPro" id="IPR001680">
    <property type="entry name" value="WD40_rpt"/>
</dbReference>
<dbReference type="SUPFAM" id="SSF50978">
    <property type="entry name" value="WD40 repeat-like"/>
    <property type="match status" value="1"/>
</dbReference>
<evidence type="ECO:0000256" key="1">
    <source>
        <dbReference type="ARBA" id="ARBA00004656"/>
    </source>
</evidence>
<evidence type="ECO:0000256" key="4">
    <source>
        <dbReference type="ARBA" id="ARBA00022723"/>
    </source>
</evidence>
<dbReference type="PANTHER" id="PTHR16453">
    <property type="entry name" value="WD40 DOMAIN-CONTAINING PROTEIN MIO FAMILY MEMBER"/>
    <property type="match status" value="1"/>
</dbReference>
<gene>
    <name evidence="11" type="ORF">OJAV_G00164930</name>
</gene>
<evidence type="ECO:0000313" key="12">
    <source>
        <dbReference type="Proteomes" id="UP000283210"/>
    </source>
</evidence>
<comment type="subcellular location">
    <subcellularLocation>
        <location evidence="1">Lysosome membrane</location>
    </subcellularLocation>
</comment>
<sequence>MSGSKPDILWSPHHPDRYVICDSELGLYRIGPAGGAEAKPGSLPLSEETAATLLAINSDTPYMKCVAWYPKQEPECLLAVGQANGRVVLTSLGQSHTSTCKELVGKEFVPKHARQCNTLAWNPVDSNLLAAGLDKHRADFSVLIWDISSKLAAESGAAAEKLRLPPMDLEPGATVTKPLYEIGQNDACLSLCWLLRDPKLLLAGMHRNLAIFDLRNTSQKTFVNTKAIQGVTVDPHFHDRVASFFEGQVAIWDLRKFEKPVLTLTEQPKPLTKVAWCPTRTGLLATLTRDSNIIRLYDMQHTPTPIGDETEPTIIERSVKPCESQIGSFAWHPSSQNRMVVVSAANRVMTDFTVFERISLAWSSTTSLMWACGRHLYDCVEEAVEGAVEKDIATKMRERAQSRYGHDTLQVWRNHLLAGGSDPQLKSLWYDLLYEAERRRPGAETSWKQTVSGSFWDQEHREEQLRHHGEPAVLDRLGPADRRAAVPQRGAQPGAAAVRLGEPRLRHRRGDLPAVAGAGAGVGASRRHRSVQPGHPPRHPDPQQGSHDGPR</sequence>
<dbReference type="Proteomes" id="UP000283210">
    <property type="component" value="Chromosome 16"/>
</dbReference>
<dbReference type="InterPro" id="IPR036322">
    <property type="entry name" value="WD40_repeat_dom_sf"/>
</dbReference>
<dbReference type="GO" id="GO:0034198">
    <property type="term" value="P:cellular response to amino acid starvation"/>
    <property type="evidence" value="ECO:0007669"/>
    <property type="project" value="TreeGrafter"/>
</dbReference>
<evidence type="ECO:0000256" key="7">
    <source>
        <dbReference type="ARBA" id="ARBA00022833"/>
    </source>
</evidence>
<dbReference type="PANTHER" id="PTHR16453:SF9">
    <property type="entry name" value="GATOR COMPLEX PROTEIN MIOS"/>
    <property type="match status" value="1"/>
</dbReference>
<keyword evidence="5" id="KW-0677">Repeat</keyword>
<accession>A0A437CK34</accession>
<keyword evidence="7" id="KW-0862">Zinc</keyword>
<feature type="region of interest" description="Disordered" evidence="10">
    <location>
        <begin position="483"/>
        <end position="551"/>
    </location>
</feature>
<keyword evidence="9" id="KW-0458">Lysosome</keyword>
<keyword evidence="3" id="KW-0853">WD repeat</keyword>
<evidence type="ECO:0000256" key="8">
    <source>
        <dbReference type="ARBA" id="ARBA00023136"/>
    </source>
</evidence>
<organism evidence="11 12">
    <name type="scientific">Oryzias javanicus</name>
    <name type="common">Javanese ricefish</name>
    <name type="synonym">Aplocheilus javanicus</name>
    <dbReference type="NCBI Taxonomy" id="123683"/>
    <lineage>
        <taxon>Eukaryota</taxon>
        <taxon>Metazoa</taxon>
        <taxon>Chordata</taxon>
        <taxon>Craniata</taxon>
        <taxon>Vertebrata</taxon>
        <taxon>Euteleostomi</taxon>
        <taxon>Actinopterygii</taxon>
        <taxon>Neopterygii</taxon>
        <taxon>Teleostei</taxon>
        <taxon>Neoteleostei</taxon>
        <taxon>Acanthomorphata</taxon>
        <taxon>Ovalentaria</taxon>
        <taxon>Atherinomorphae</taxon>
        <taxon>Beloniformes</taxon>
        <taxon>Adrianichthyidae</taxon>
        <taxon>Oryziinae</taxon>
        <taxon>Oryzias</taxon>
    </lineage>
</organism>
<dbReference type="AlphaFoldDB" id="A0A437CK34"/>
<reference evidence="11 12" key="2">
    <citation type="submission" date="2019-01" db="EMBL/GenBank/DDBJ databases">
        <title>A chromosome length genome reference of the Java medaka (oryzias javanicus).</title>
        <authorList>
            <person name="Herpin A."/>
            <person name="Takehana Y."/>
            <person name="Naruse K."/>
            <person name="Ansai S."/>
            <person name="Kawaguchi M."/>
        </authorList>
    </citation>
    <scope>NUCLEOTIDE SEQUENCE [LARGE SCALE GENOMIC DNA]</scope>
    <source>
        <strain evidence="11">RS831</strain>
        <tissue evidence="11">Whole body</tissue>
    </source>
</reference>
<dbReference type="Pfam" id="PF21720">
    <property type="entry name" value="MIOS_WD40"/>
    <property type="match status" value="1"/>
</dbReference>
<dbReference type="InterPro" id="IPR015943">
    <property type="entry name" value="WD40/YVTN_repeat-like_dom_sf"/>
</dbReference>
<evidence type="ECO:0000256" key="3">
    <source>
        <dbReference type="ARBA" id="ARBA00022574"/>
    </source>
</evidence>
<protein>
    <submittedName>
        <fullName evidence="11">Uncharacterized protein</fullName>
    </submittedName>
</protein>
<dbReference type="EMBL" id="CM012452">
    <property type="protein sequence ID" value="RVE63090.1"/>
    <property type="molecule type" value="Genomic_DNA"/>
</dbReference>
<evidence type="ECO:0000256" key="6">
    <source>
        <dbReference type="ARBA" id="ARBA00022771"/>
    </source>
</evidence>
<evidence type="ECO:0000256" key="5">
    <source>
        <dbReference type="ARBA" id="ARBA00022737"/>
    </source>
</evidence>
<keyword evidence="8" id="KW-0472">Membrane</keyword>
<dbReference type="GO" id="GO:1904263">
    <property type="term" value="P:positive regulation of TORC1 signaling"/>
    <property type="evidence" value="ECO:0007669"/>
    <property type="project" value="TreeGrafter"/>
</dbReference>
<keyword evidence="4" id="KW-0479">Metal-binding</keyword>
<dbReference type="FunFam" id="2.130.10.10:FF:000103">
    <property type="entry name" value="Meiosis regulator for oocyte development"/>
    <property type="match status" value="1"/>
</dbReference>
<reference evidence="11 12" key="1">
    <citation type="submission" date="2018-11" db="EMBL/GenBank/DDBJ databases">
        <authorList>
            <person name="Lopez-Roques C."/>
            <person name="Donnadieu C."/>
            <person name="Bouchez O."/>
            <person name="Klopp C."/>
            <person name="Cabau C."/>
            <person name="Zahm M."/>
        </authorList>
    </citation>
    <scope>NUCLEOTIDE SEQUENCE [LARGE SCALE GENOMIC DNA]</scope>
    <source>
        <strain evidence="11">RS831</strain>
        <tissue evidence="11">Whole body</tissue>
    </source>
</reference>
<dbReference type="GO" id="GO:0005765">
    <property type="term" value="C:lysosomal membrane"/>
    <property type="evidence" value="ECO:0007669"/>
    <property type="project" value="UniProtKB-SubCell"/>
</dbReference>
<comment type="similarity">
    <text evidence="2">Belongs to the WD repeat mio family.</text>
</comment>